<dbReference type="InterPro" id="IPR036624">
    <property type="entry name" value="Hcp1-lik_sf"/>
</dbReference>
<name>A0ABY0JW35_9ENTR</name>
<dbReference type="SUPFAM" id="SSF141452">
    <property type="entry name" value="Hcp1-like"/>
    <property type="match status" value="1"/>
</dbReference>
<dbReference type="InterPro" id="IPR008514">
    <property type="entry name" value="T6SS_Hcp"/>
</dbReference>
<keyword evidence="2" id="KW-1185">Reference proteome</keyword>
<dbReference type="RefSeq" id="WP_043018228.1">
    <property type="nucleotide sequence ID" value="NZ_BPMF01000009.1"/>
</dbReference>
<dbReference type="EMBL" id="FLUX01000051">
    <property type="protein sequence ID" value="SBW28538.1"/>
    <property type="molecule type" value="Genomic_DNA"/>
</dbReference>
<comment type="caution">
    <text evidence="1">The sequence shown here is derived from an EMBL/GenBank/DDBJ whole genome shotgun (WGS) entry which is preliminary data.</text>
</comment>
<dbReference type="PANTHER" id="PTHR36152:SF1">
    <property type="entry name" value="UBIQUITIN-LIKE DOMAIN-CONTAINING PROTEIN"/>
    <property type="match status" value="1"/>
</dbReference>
<evidence type="ECO:0000313" key="2">
    <source>
        <dbReference type="Proteomes" id="UP000195338"/>
    </source>
</evidence>
<dbReference type="GeneID" id="89550757"/>
<dbReference type="Gene3D" id="2.30.110.20">
    <property type="entry name" value="Hcp1-like"/>
    <property type="match status" value="1"/>
</dbReference>
<accession>A0ABY0JW35</accession>
<sequence length="161" mass="17378">MDAIFLKIDPIKGDSNVDGYVDQIEIMSFSHNVAMQVTNDVSNTNRTSGRAHVGEMSLTKFVDISTPELNLYCCSGKMITQAVLTLCRNDGDSVLPFIVYTLDNVLISHISVSGGSGGKPVETLSLNFSKIKWELKAQKLEGAEKGAAASTWDMAMNKNGG</sequence>
<proteinExistence type="predicted"/>
<dbReference type="NCBIfam" id="TIGR03344">
    <property type="entry name" value="VI_effect_Hcp1"/>
    <property type="match status" value="1"/>
</dbReference>
<dbReference type="Pfam" id="PF05638">
    <property type="entry name" value="T6SS_HCP"/>
    <property type="match status" value="1"/>
</dbReference>
<organism evidence="1 2">
    <name type="scientific">Citrobacter europaeus</name>
    <dbReference type="NCBI Taxonomy" id="1914243"/>
    <lineage>
        <taxon>Bacteria</taxon>
        <taxon>Pseudomonadati</taxon>
        <taxon>Pseudomonadota</taxon>
        <taxon>Gammaproteobacteria</taxon>
        <taxon>Enterobacterales</taxon>
        <taxon>Enterobacteriaceae</taxon>
        <taxon>Citrobacter</taxon>
    </lineage>
</organism>
<dbReference type="InterPro" id="IPR053165">
    <property type="entry name" value="HSI-I_assembly_Hcp1"/>
</dbReference>
<dbReference type="Proteomes" id="UP000195338">
    <property type="component" value="Unassembled WGS sequence"/>
</dbReference>
<protein>
    <submittedName>
        <fullName evidence="1">Cytoplasmic protein USSDB7A</fullName>
    </submittedName>
</protein>
<reference evidence="1 2" key="1">
    <citation type="submission" date="2016-04" db="EMBL/GenBank/DDBJ databases">
        <authorList>
            <person name="Mornico D."/>
        </authorList>
    </citation>
    <scope>NUCLEOTIDE SEQUENCE [LARGE SCALE GENOMIC DNA]</scope>
    <source>
        <strain evidence="1 2">A121</strain>
    </source>
</reference>
<gene>
    <name evidence="1" type="ORF">BN4901_4776</name>
</gene>
<evidence type="ECO:0000313" key="1">
    <source>
        <dbReference type="EMBL" id="SBW28538.1"/>
    </source>
</evidence>
<dbReference type="PANTHER" id="PTHR36152">
    <property type="entry name" value="CYTOPLASMIC PROTEIN-RELATED"/>
    <property type="match status" value="1"/>
</dbReference>